<evidence type="ECO:0000313" key="1">
    <source>
        <dbReference type="EMBL" id="GAF82202.1"/>
    </source>
</evidence>
<organism evidence="1">
    <name type="scientific">marine sediment metagenome</name>
    <dbReference type="NCBI Taxonomy" id="412755"/>
    <lineage>
        <taxon>unclassified sequences</taxon>
        <taxon>metagenomes</taxon>
        <taxon>ecological metagenomes</taxon>
    </lineage>
</organism>
<dbReference type="AlphaFoldDB" id="X0T1Z4"/>
<accession>X0T1Z4</accession>
<dbReference type="EMBL" id="BARS01004696">
    <property type="protein sequence ID" value="GAF82202.1"/>
    <property type="molecule type" value="Genomic_DNA"/>
</dbReference>
<sequence length="242" mass="25912">MAKIESYPLASPVVGQDKWLGTDSANANATKNFSADAVAVFLNTYNKIEDQALRYKYQDLEAGDVRLNGTLGFSTLNAGIVPLSSLTSFLLSKFQINNNVDVSSYYTNPLVGSTVLISQVGNPSVFGLYTWNSAVVNGAEPNFWDIGVTYSTGNGSLINNTNYFISLLTYKGSSAATTYIHNQNVASATWVIVHNLNSYPAVAVTDSANTPFATGFGQVVYNSANQLTISFSAAFTGKAFLN</sequence>
<comment type="caution">
    <text evidence="1">The sequence shown here is derived from an EMBL/GenBank/DDBJ whole genome shotgun (WGS) entry which is preliminary data.</text>
</comment>
<protein>
    <submittedName>
        <fullName evidence="1">Uncharacterized protein</fullName>
    </submittedName>
</protein>
<reference evidence="1" key="1">
    <citation type="journal article" date="2014" name="Front. Microbiol.">
        <title>High frequency of phylogenetically diverse reductive dehalogenase-homologous genes in deep subseafloor sedimentary metagenomes.</title>
        <authorList>
            <person name="Kawai M."/>
            <person name="Futagami T."/>
            <person name="Toyoda A."/>
            <person name="Takaki Y."/>
            <person name="Nishi S."/>
            <person name="Hori S."/>
            <person name="Arai W."/>
            <person name="Tsubouchi T."/>
            <person name="Morono Y."/>
            <person name="Uchiyama I."/>
            <person name="Ito T."/>
            <person name="Fujiyama A."/>
            <person name="Inagaki F."/>
            <person name="Takami H."/>
        </authorList>
    </citation>
    <scope>NUCLEOTIDE SEQUENCE</scope>
    <source>
        <strain evidence="1">Expedition CK06-06</strain>
    </source>
</reference>
<gene>
    <name evidence="1" type="ORF">S01H1_09190</name>
</gene>
<name>X0T1Z4_9ZZZZ</name>
<proteinExistence type="predicted"/>